<accession>A0ABR1FQL5</accession>
<dbReference type="EMBL" id="JBBJCI010000289">
    <property type="protein sequence ID" value="KAK7235824.1"/>
    <property type="molecule type" value="Genomic_DNA"/>
</dbReference>
<reference evidence="2 3" key="1">
    <citation type="submission" date="2024-03" db="EMBL/GenBank/DDBJ databases">
        <title>Aureococcus anophagefferens CCMP1851 and Kratosvirus quantuckense: Draft genome of a second virus-susceptible host strain in the model system.</title>
        <authorList>
            <person name="Chase E."/>
            <person name="Truchon A.R."/>
            <person name="Schepens W."/>
            <person name="Wilhelm S.W."/>
        </authorList>
    </citation>
    <scope>NUCLEOTIDE SEQUENCE [LARGE SCALE GENOMIC DNA]</scope>
    <source>
        <strain evidence="2 3">CCMP1851</strain>
    </source>
</reference>
<dbReference type="SMART" id="SM00128">
    <property type="entry name" value="IPPc"/>
    <property type="match status" value="1"/>
</dbReference>
<evidence type="ECO:0000313" key="2">
    <source>
        <dbReference type="EMBL" id="KAK7235824.1"/>
    </source>
</evidence>
<gene>
    <name evidence="2" type="ORF">SO694_0006400</name>
</gene>
<comment type="caution">
    <text evidence="2">The sequence shown here is derived from an EMBL/GenBank/DDBJ whole genome shotgun (WGS) entry which is preliminary data.</text>
</comment>
<dbReference type="InterPro" id="IPR046985">
    <property type="entry name" value="IP5"/>
</dbReference>
<dbReference type="Pfam" id="PF22669">
    <property type="entry name" value="Exo_endo_phos2"/>
    <property type="match status" value="1"/>
</dbReference>
<dbReference type="InterPro" id="IPR000300">
    <property type="entry name" value="IPPc"/>
</dbReference>
<name>A0ABR1FQL5_AURAN</name>
<organism evidence="2 3">
    <name type="scientific">Aureococcus anophagefferens</name>
    <name type="common">Harmful bloom alga</name>
    <dbReference type="NCBI Taxonomy" id="44056"/>
    <lineage>
        <taxon>Eukaryota</taxon>
        <taxon>Sar</taxon>
        <taxon>Stramenopiles</taxon>
        <taxon>Ochrophyta</taxon>
        <taxon>Pelagophyceae</taxon>
        <taxon>Pelagomonadales</taxon>
        <taxon>Pelagomonadaceae</taxon>
        <taxon>Aureococcus</taxon>
    </lineage>
</organism>
<dbReference type="Proteomes" id="UP001363151">
    <property type="component" value="Unassembled WGS sequence"/>
</dbReference>
<evidence type="ECO:0000313" key="3">
    <source>
        <dbReference type="Proteomes" id="UP001363151"/>
    </source>
</evidence>
<dbReference type="Gene3D" id="3.60.10.10">
    <property type="entry name" value="Endonuclease/exonuclease/phosphatase"/>
    <property type="match status" value="1"/>
</dbReference>
<proteinExistence type="predicted"/>
<protein>
    <submittedName>
        <fullName evidence="2">Inositol polyphosphate 5-phosphatase</fullName>
    </submittedName>
</protein>
<keyword evidence="3" id="KW-1185">Reference proteome</keyword>
<dbReference type="PANTHER" id="PTHR11200:SF275">
    <property type="entry name" value="LD06095P"/>
    <property type="match status" value="1"/>
</dbReference>
<dbReference type="PANTHER" id="PTHR11200">
    <property type="entry name" value="INOSITOL 5-PHOSPHATASE"/>
    <property type="match status" value="1"/>
</dbReference>
<feature type="domain" description="Inositol polyphosphate-related phosphatase" evidence="1">
    <location>
        <begin position="50"/>
        <end position="364"/>
    </location>
</feature>
<sequence>MGTLLEQFVFTAGDGSEMVVTVVEDAEAGQRFVHGKELASGREHRVALDPSLSLAAVSASLFATAAPAALRAALLPLDRYHLVHVGTQECERSIAASLLVQSKAAWTATLVAALGPNYEVVASHTLQATHAILFCHRSARPLLGDVRSGAVATGLGAGDTRLGNKGGVGLALDVGGARVCFVASHLTAHQKKSAERNPVRNREFHKISAELAKLLAPGAPPPDDGADPLRGAFDVVAWSGDLNYRVDLPRDAADDLIAARDFAGLLAADQLAGALASGAAWAGYAEAPVAFPPTYKFDAAADGALDVYDTSPKRRVPSYTDRVLVASRDAAAARIVDYGSVADLRSSDHRPVAATLSLAVDAATAKEATLGQHQSQVCAVM</sequence>
<evidence type="ECO:0000259" key="1">
    <source>
        <dbReference type="SMART" id="SM00128"/>
    </source>
</evidence>
<dbReference type="SUPFAM" id="SSF56219">
    <property type="entry name" value="DNase I-like"/>
    <property type="match status" value="1"/>
</dbReference>
<dbReference type="InterPro" id="IPR036691">
    <property type="entry name" value="Endo/exonu/phosph_ase_sf"/>
</dbReference>